<dbReference type="OrthoDB" id="5242186at2"/>
<evidence type="ECO:0000256" key="8">
    <source>
        <dbReference type="SAM" id="Phobius"/>
    </source>
</evidence>
<comment type="similarity">
    <text evidence="7">Belongs to the ABC-4 integral membrane protein family.</text>
</comment>
<organism evidence="11 12">
    <name type="scientific">Nesterenkonia jeotgali</name>
    <dbReference type="NCBI Taxonomy" id="317018"/>
    <lineage>
        <taxon>Bacteria</taxon>
        <taxon>Bacillati</taxon>
        <taxon>Actinomycetota</taxon>
        <taxon>Actinomycetes</taxon>
        <taxon>Micrococcales</taxon>
        <taxon>Micrococcaceae</taxon>
        <taxon>Nesterenkonia</taxon>
    </lineage>
</organism>
<reference evidence="12" key="1">
    <citation type="submission" date="2015-12" db="EMBL/GenBank/DDBJ databases">
        <authorList>
            <person name="Nair G.R."/>
            <person name="Kaur G."/>
            <person name="Mayilraj S."/>
        </authorList>
    </citation>
    <scope>NUCLEOTIDE SEQUENCE [LARGE SCALE GENOMIC DNA]</scope>
    <source>
        <strain evidence="12">CD08_7</strain>
    </source>
</reference>
<feature type="domain" description="MacB-like periplasmic core" evidence="10">
    <location>
        <begin position="22"/>
        <end position="201"/>
    </location>
</feature>
<protein>
    <submittedName>
        <fullName evidence="11">Uncharacterized protein</fullName>
    </submittedName>
</protein>
<name>A0A0W8IC32_9MICC</name>
<comment type="subcellular location">
    <subcellularLocation>
        <location evidence="1">Cell membrane</location>
        <topology evidence="1">Multi-pass membrane protein</topology>
    </subcellularLocation>
</comment>
<dbReference type="Pfam" id="PF02687">
    <property type="entry name" value="FtsX"/>
    <property type="match status" value="1"/>
</dbReference>
<keyword evidence="5 8" id="KW-1133">Transmembrane helix</keyword>
<evidence type="ECO:0000259" key="9">
    <source>
        <dbReference type="Pfam" id="PF02687"/>
    </source>
</evidence>
<evidence type="ECO:0000256" key="7">
    <source>
        <dbReference type="ARBA" id="ARBA00038076"/>
    </source>
</evidence>
<keyword evidence="4 8" id="KW-0812">Transmembrane</keyword>
<comment type="caution">
    <text evidence="11">The sequence shown here is derived from an EMBL/GenBank/DDBJ whole genome shotgun (WGS) entry which is preliminary data.</text>
</comment>
<keyword evidence="3" id="KW-1003">Cell membrane</keyword>
<dbReference type="GO" id="GO:0005886">
    <property type="term" value="C:plasma membrane"/>
    <property type="evidence" value="ECO:0007669"/>
    <property type="project" value="UniProtKB-SubCell"/>
</dbReference>
<evidence type="ECO:0000256" key="3">
    <source>
        <dbReference type="ARBA" id="ARBA00022475"/>
    </source>
</evidence>
<dbReference type="PANTHER" id="PTHR43738">
    <property type="entry name" value="ABC TRANSPORTER, MEMBRANE PROTEIN"/>
    <property type="match status" value="1"/>
</dbReference>
<dbReference type="STRING" id="317018.AVL63_12685"/>
<evidence type="ECO:0000256" key="1">
    <source>
        <dbReference type="ARBA" id="ARBA00004651"/>
    </source>
</evidence>
<dbReference type="Proteomes" id="UP000054023">
    <property type="component" value="Unassembled WGS sequence"/>
</dbReference>
<feature type="domain" description="ABC3 transporter permease C-terminal" evidence="9">
    <location>
        <begin position="263"/>
        <end position="370"/>
    </location>
</feature>
<dbReference type="RefSeq" id="WP_058889520.1">
    <property type="nucleotide sequence ID" value="NZ_LQBM01000005.1"/>
</dbReference>
<keyword evidence="2" id="KW-0813">Transport</keyword>
<sequence>MYLSLRDITFAKGRFALIGGVVALITMLLVLLTGLTNGLSQQNTSALERLGASQIVFSAPAEADGDPSFTESGITAAELDIWEEALGGGAVERLGVTQTRAETGTGDAQQSSSQTATSVAVFSVETDTELAPGLNVIEGRSNPRAGEVILSSVIAEDLDLAQGDTLRLSSSELTVAGVVEDEFYSHVPVVWTSTEDFEAIAHPGEDTAATALAVPASVSDLSTGALATVNDQAGTVSADTQGAFNALPAYQSERGSLLMMQGFLYGISALVVVSFLTVWTIQRTRDLAVLRALGSSRGYLVRDALTQAAIVVSLGAIAGGMAAWAGGLLIGNAVPFVLTPLTVAVPALGVVGLGVAGAALTTRRVSRVDPLLALGGN</sequence>
<dbReference type="InterPro" id="IPR025857">
    <property type="entry name" value="MacB_PCD"/>
</dbReference>
<evidence type="ECO:0000256" key="5">
    <source>
        <dbReference type="ARBA" id="ARBA00022989"/>
    </source>
</evidence>
<gene>
    <name evidence="11" type="ORF">AVL63_12685</name>
</gene>
<feature type="transmembrane region" description="Helical" evidence="8">
    <location>
        <begin position="262"/>
        <end position="281"/>
    </location>
</feature>
<feature type="transmembrane region" description="Helical" evidence="8">
    <location>
        <begin position="15"/>
        <end position="35"/>
    </location>
</feature>
<evidence type="ECO:0000256" key="2">
    <source>
        <dbReference type="ARBA" id="ARBA00022448"/>
    </source>
</evidence>
<dbReference type="InterPro" id="IPR051125">
    <property type="entry name" value="ABC-4/HrtB_transporter"/>
</dbReference>
<dbReference type="Pfam" id="PF12704">
    <property type="entry name" value="MacB_PCD"/>
    <property type="match status" value="1"/>
</dbReference>
<keyword evidence="6 8" id="KW-0472">Membrane</keyword>
<proteinExistence type="inferred from homology"/>
<dbReference type="InterPro" id="IPR003838">
    <property type="entry name" value="ABC3_permease_C"/>
</dbReference>
<evidence type="ECO:0000313" key="12">
    <source>
        <dbReference type="Proteomes" id="UP000054023"/>
    </source>
</evidence>
<accession>A0A0W8IC32</accession>
<dbReference type="EMBL" id="LQBM01000005">
    <property type="protein sequence ID" value="KUG57501.1"/>
    <property type="molecule type" value="Genomic_DNA"/>
</dbReference>
<evidence type="ECO:0000259" key="10">
    <source>
        <dbReference type="Pfam" id="PF12704"/>
    </source>
</evidence>
<keyword evidence="12" id="KW-1185">Reference proteome</keyword>
<evidence type="ECO:0000313" key="11">
    <source>
        <dbReference type="EMBL" id="KUG57501.1"/>
    </source>
</evidence>
<feature type="transmembrane region" description="Helical" evidence="8">
    <location>
        <begin position="336"/>
        <end position="360"/>
    </location>
</feature>
<dbReference type="PANTHER" id="PTHR43738:SF1">
    <property type="entry name" value="HEMIN TRANSPORT SYSTEM PERMEASE PROTEIN HRTB-RELATED"/>
    <property type="match status" value="1"/>
</dbReference>
<evidence type="ECO:0000256" key="6">
    <source>
        <dbReference type="ARBA" id="ARBA00023136"/>
    </source>
</evidence>
<dbReference type="AlphaFoldDB" id="A0A0W8IC32"/>
<feature type="transmembrane region" description="Helical" evidence="8">
    <location>
        <begin position="305"/>
        <end position="330"/>
    </location>
</feature>
<evidence type="ECO:0000256" key="4">
    <source>
        <dbReference type="ARBA" id="ARBA00022692"/>
    </source>
</evidence>